<accession>A0A2C5Z837</accession>
<feature type="signal peptide" evidence="1">
    <location>
        <begin position="1"/>
        <end position="18"/>
    </location>
</feature>
<dbReference type="Proteomes" id="UP000224854">
    <property type="component" value="Unassembled WGS sequence"/>
</dbReference>
<sequence>MKVAALFVAAACATLAAAAPYRRVNFPITVNPDLSFWPCTQSMDPRDLLARRPLGRQLHLRECLDSVHGWFQQDYNVRYLPACFL</sequence>
<gene>
    <name evidence="2" type="ORF">CDD82_4394</name>
</gene>
<evidence type="ECO:0000256" key="1">
    <source>
        <dbReference type="SAM" id="SignalP"/>
    </source>
</evidence>
<organism evidence="2 3">
    <name type="scientific">Ophiocordyceps australis</name>
    <dbReference type="NCBI Taxonomy" id="1399860"/>
    <lineage>
        <taxon>Eukaryota</taxon>
        <taxon>Fungi</taxon>
        <taxon>Dikarya</taxon>
        <taxon>Ascomycota</taxon>
        <taxon>Pezizomycotina</taxon>
        <taxon>Sordariomycetes</taxon>
        <taxon>Hypocreomycetidae</taxon>
        <taxon>Hypocreales</taxon>
        <taxon>Ophiocordycipitaceae</taxon>
        <taxon>Ophiocordyceps</taxon>
    </lineage>
</organism>
<name>A0A2C5Z837_9HYPO</name>
<dbReference type="AlphaFoldDB" id="A0A2C5Z837"/>
<keyword evidence="3" id="KW-1185">Reference proteome</keyword>
<comment type="caution">
    <text evidence="2">The sequence shown here is derived from an EMBL/GenBank/DDBJ whole genome shotgun (WGS) entry which is preliminary data.</text>
</comment>
<keyword evidence="1" id="KW-0732">Signal</keyword>
<dbReference type="EMBL" id="NJEU01000366">
    <property type="protein sequence ID" value="PHH75554.1"/>
    <property type="molecule type" value="Genomic_DNA"/>
</dbReference>
<reference evidence="2 3" key="1">
    <citation type="submission" date="2017-06" db="EMBL/GenBank/DDBJ databases">
        <title>Ant-infecting Ophiocordyceps genomes reveal a high diversity of potential behavioral manipulation genes and a possible major role for enterotoxins.</title>
        <authorList>
            <person name="De Bekker C."/>
            <person name="Evans H.C."/>
            <person name="Brachmann A."/>
            <person name="Hughes D.P."/>
        </authorList>
    </citation>
    <scope>NUCLEOTIDE SEQUENCE [LARGE SCALE GENOMIC DNA]</scope>
    <source>
        <strain evidence="2 3">1348a</strain>
    </source>
</reference>
<evidence type="ECO:0000313" key="2">
    <source>
        <dbReference type="EMBL" id="PHH75554.1"/>
    </source>
</evidence>
<feature type="chain" id="PRO_5012451550" description="Secreted protein" evidence="1">
    <location>
        <begin position="19"/>
        <end position="85"/>
    </location>
</feature>
<proteinExistence type="predicted"/>
<protein>
    <recommendedName>
        <fullName evidence="4">Secreted protein</fullName>
    </recommendedName>
</protein>
<evidence type="ECO:0008006" key="4">
    <source>
        <dbReference type="Google" id="ProtNLM"/>
    </source>
</evidence>
<evidence type="ECO:0000313" key="3">
    <source>
        <dbReference type="Proteomes" id="UP000224854"/>
    </source>
</evidence>